<keyword evidence="3" id="KW-1185">Reference proteome</keyword>
<dbReference type="Gene3D" id="1.10.443.10">
    <property type="entry name" value="Intergrase catalytic core"/>
    <property type="match status" value="1"/>
</dbReference>
<reference evidence="2" key="1">
    <citation type="submission" date="2021-10" db="EMBL/GenBank/DDBJ databases">
        <title>Tropical sea cucumber genome reveals ecological adaptation and Cuvierian tubules defense mechanism.</title>
        <authorList>
            <person name="Chen T."/>
        </authorList>
    </citation>
    <scope>NUCLEOTIDE SEQUENCE</scope>
    <source>
        <strain evidence="2">Nanhai2018</strain>
        <tissue evidence="2">Muscle</tissue>
    </source>
</reference>
<organism evidence="2 3">
    <name type="scientific">Holothuria leucospilota</name>
    <name type="common">Black long sea cucumber</name>
    <name type="synonym">Mertensiothuria leucospilota</name>
    <dbReference type="NCBI Taxonomy" id="206669"/>
    <lineage>
        <taxon>Eukaryota</taxon>
        <taxon>Metazoa</taxon>
        <taxon>Echinodermata</taxon>
        <taxon>Eleutherozoa</taxon>
        <taxon>Echinozoa</taxon>
        <taxon>Holothuroidea</taxon>
        <taxon>Aspidochirotacea</taxon>
        <taxon>Aspidochirotida</taxon>
        <taxon>Holothuriidae</taxon>
        <taxon>Holothuria</taxon>
    </lineage>
</organism>
<dbReference type="OrthoDB" id="10066781at2759"/>
<protein>
    <submittedName>
        <fullName evidence="2">Uncharacterized protein</fullName>
    </submittedName>
</protein>
<name>A0A9Q1HBV8_HOLLE</name>
<dbReference type="EMBL" id="JAIZAY010000004">
    <property type="protein sequence ID" value="KAJ8043557.1"/>
    <property type="molecule type" value="Genomic_DNA"/>
</dbReference>
<evidence type="ECO:0000313" key="2">
    <source>
        <dbReference type="EMBL" id="KAJ8043557.1"/>
    </source>
</evidence>
<dbReference type="GO" id="GO:0015074">
    <property type="term" value="P:DNA integration"/>
    <property type="evidence" value="ECO:0007669"/>
    <property type="project" value="InterPro"/>
</dbReference>
<dbReference type="AlphaFoldDB" id="A0A9Q1HBV8"/>
<dbReference type="GO" id="GO:0003677">
    <property type="term" value="F:DNA binding"/>
    <property type="evidence" value="ECO:0007669"/>
    <property type="project" value="InterPro"/>
</dbReference>
<dbReference type="Proteomes" id="UP001152320">
    <property type="component" value="Chromosome 4"/>
</dbReference>
<feature type="region of interest" description="Disordered" evidence="1">
    <location>
        <begin position="1"/>
        <end position="20"/>
    </location>
</feature>
<accession>A0A9Q1HBV8</accession>
<sequence length="630" mass="72041">MLAEQEQVCSSDKEEEEGKKFNRLENLSELTKTDKPLQDIYIQSYKKQGRKRLYNKQNACLYCGKLITVLMGRHLQRVHKDEPAVARILALQNGDRKKHLDILRNRGNFYHNQRVLETGEGEIILMRRPADGKEGSYMDYGPCPKCLGYVLLEDMWRHCKYRCTAKQNEETNASESESKGELIIQSEILQQKLSGASEELKTKVLATMRSSDTSRAAKSDDCIVELGNHWIRKVGRQRKDIVSAKMLLASKLLLKLRELYPNEGYSISDFLKPAYFDSILQATDSLGEQEVTVNGKTSYNKPSVVLKIGHDLKKLATIKLCKALRSGDLLMEREAQAFLTLHTQEWGIKMSSTALSTIAERKFSKGQALPNTEDLVKLSEYVTIQMQEAMNALDHEVNDSTYRQLQKMCLVRLLLFNKRRPGELSQMTIQSFKERPNWSESAICEVRNSLSPLEEKLLSTLDLVYIRGKRGNAVPVLIPEACKHALDMIIKHRPAVNVSKSNIYIFAVMKSENYLRGHDCLAEVVKEVPLKEPEKIKSTNMRKYVATISQLLSMDNNELDWLARHLGHDINIHRQFYRLHESSLELTKVAKLLMLTDDGKVGNWTGKKLDDLTLQGTFLIHSVQMKTHQQ</sequence>
<gene>
    <name evidence="2" type="ORF">HOLleu_10700</name>
</gene>
<evidence type="ECO:0000256" key="1">
    <source>
        <dbReference type="SAM" id="MobiDB-lite"/>
    </source>
</evidence>
<evidence type="ECO:0000313" key="3">
    <source>
        <dbReference type="Proteomes" id="UP001152320"/>
    </source>
</evidence>
<dbReference type="PANTHER" id="PTHR33480:SF1">
    <property type="entry name" value="TYR RECOMBINASE DOMAIN-CONTAINING PROTEIN"/>
    <property type="match status" value="1"/>
</dbReference>
<proteinExistence type="predicted"/>
<dbReference type="PANTHER" id="PTHR33480">
    <property type="entry name" value="SET DOMAIN-CONTAINING PROTEIN-RELATED"/>
    <property type="match status" value="1"/>
</dbReference>
<dbReference type="GO" id="GO:0006310">
    <property type="term" value="P:DNA recombination"/>
    <property type="evidence" value="ECO:0007669"/>
    <property type="project" value="InterPro"/>
</dbReference>
<dbReference type="InterPro" id="IPR013762">
    <property type="entry name" value="Integrase-like_cat_sf"/>
</dbReference>
<comment type="caution">
    <text evidence="2">The sequence shown here is derived from an EMBL/GenBank/DDBJ whole genome shotgun (WGS) entry which is preliminary data.</text>
</comment>